<gene>
    <name evidence="5" type="ORF">TCAL_15842</name>
</gene>
<dbReference type="AlphaFoldDB" id="A0A553NP64"/>
<evidence type="ECO:0000256" key="3">
    <source>
        <dbReference type="ARBA" id="ARBA00043970"/>
    </source>
</evidence>
<feature type="compositionally biased region" description="Polar residues" evidence="4">
    <location>
        <begin position="7"/>
        <end position="25"/>
    </location>
</feature>
<evidence type="ECO:0000313" key="5">
    <source>
        <dbReference type="EMBL" id="TRY67216.1"/>
    </source>
</evidence>
<keyword evidence="2" id="KW-0496">Mitochondrion</keyword>
<accession>A0A553NP64</accession>
<evidence type="ECO:0000256" key="4">
    <source>
        <dbReference type="SAM" id="MobiDB-lite"/>
    </source>
</evidence>
<dbReference type="Pfam" id="PF10937">
    <property type="entry name" value="Kgd4-YMR31"/>
    <property type="match status" value="1"/>
</dbReference>
<comment type="subcellular location">
    <subcellularLocation>
        <location evidence="1">Mitochondrion</location>
    </subcellularLocation>
</comment>
<name>A0A553NP64_TIGCA</name>
<keyword evidence="6" id="KW-1185">Reference proteome</keyword>
<feature type="compositionally biased region" description="Polar residues" evidence="4">
    <location>
        <begin position="36"/>
        <end position="45"/>
    </location>
</feature>
<dbReference type="Proteomes" id="UP000318571">
    <property type="component" value="Chromosome 4"/>
</dbReference>
<evidence type="ECO:0000256" key="2">
    <source>
        <dbReference type="ARBA" id="ARBA00023128"/>
    </source>
</evidence>
<dbReference type="InterPro" id="IPR020373">
    <property type="entry name" value="Kgd4/YMR-31"/>
</dbReference>
<protein>
    <submittedName>
        <fullName evidence="5">Uncharacterized protein</fullName>
    </submittedName>
</protein>
<dbReference type="GO" id="GO:0006103">
    <property type="term" value="P:2-oxoglutarate metabolic process"/>
    <property type="evidence" value="ECO:0007669"/>
    <property type="project" value="InterPro"/>
</dbReference>
<dbReference type="EMBL" id="VCGU01000011">
    <property type="protein sequence ID" value="TRY67216.1"/>
    <property type="molecule type" value="Genomic_DNA"/>
</dbReference>
<sequence>MAFQGPDLSSESQNKRGTLPTQFSLPGNLELRTTLERSPTATYQDEFSRGEDDAVLTSTPPPFEPSSTVEAFEVKPPAQVVSASTASTEEKQTAEPNEQTKPKAKEQTEAATLKAVKPHIPMIRFRKGGLPEARPAASQPAPQVAHVVSKPPKSAQGSSSTPDWTPVQVGPLEFWQLPSKFRKRDLDELEIEAINMGGRDKPYQ</sequence>
<feature type="region of interest" description="Disordered" evidence="4">
    <location>
        <begin position="131"/>
        <end position="165"/>
    </location>
</feature>
<evidence type="ECO:0000313" key="6">
    <source>
        <dbReference type="Proteomes" id="UP000318571"/>
    </source>
</evidence>
<organism evidence="5 6">
    <name type="scientific">Tigriopus californicus</name>
    <name type="common">Marine copepod</name>
    <dbReference type="NCBI Taxonomy" id="6832"/>
    <lineage>
        <taxon>Eukaryota</taxon>
        <taxon>Metazoa</taxon>
        <taxon>Ecdysozoa</taxon>
        <taxon>Arthropoda</taxon>
        <taxon>Crustacea</taxon>
        <taxon>Multicrustacea</taxon>
        <taxon>Hexanauplia</taxon>
        <taxon>Copepoda</taxon>
        <taxon>Harpacticoida</taxon>
        <taxon>Harpacticidae</taxon>
        <taxon>Tigriopus</taxon>
    </lineage>
</organism>
<dbReference type="GO" id="GO:0005739">
    <property type="term" value="C:mitochondrion"/>
    <property type="evidence" value="ECO:0007669"/>
    <property type="project" value="UniProtKB-SubCell"/>
</dbReference>
<reference evidence="5 6" key="1">
    <citation type="journal article" date="2018" name="Nat. Ecol. Evol.">
        <title>Genomic signatures of mitonuclear coevolution across populations of Tigriopus californicus.</title>
        <authorList>
            <person name="Barreto F.S."/>
            <person name="Watson E.T."/>
            <person name="Lima T.G."/>
            <person name="Willett C.S."/>
            <person name="Edmands S."/>
            <person name="Li W."/>
            <person name="Burton R.S."/>
        </authorList>
    </citation>
    <scope>NUCLEOTIDE SEQUENCE [LARGE SCALE GENOMIC DNA]</scope>
    <source>
        <strain evidence="5 6">San Diego</strain>
    </source>
</reference>
<feature type="region of interest" description="Disordered" evidence="4">
    <location>
        <begin position="1"/>
        <end position="107"/>
    </location>
</feature>
<feature type="compositionally biased region" description="Basic and acidic residues" evidence="4">
    <location>
        <begin position="88"/>
        <end position="107"/>
    </location>
</feature>
<comment type="caution">
    <text evidence="5">The sequence shown here is derived from an EMBL/GenBank/DDBJ whole genome shotgun (WGS) entry which is preliminary data.</text>
</comment>
<proteinExistence type="inferred from homology"/>
<evidence type="ECO:0000256" key="1">
    <source>
        <dbReference type="ARBA" id="ARBA00004173"/>
    </source>
</evidence>
<comment type="similarity">
    <text evidence="3">Belongs to the alpha-ketoglutarate dehydrogenase component 4 family.</text>
</comment>